<keyword evidence="1" id="KW-0472">Membrane</keyword>
<proteinExistence type="predicted"/>
<gene>
    <name evidence="3" type="ORF">DLJ74_12375</name>
</gene>
<keyword evidence="4" id="KW-1185">Reference proteome</keyword>
<evidence type="ECO:0000313" key="4">
    <source>
        <dbReference type="Proteomes" id="UP000245624"/>
    </source>
</evidence>
<organism evidence="3 4">
    <name type="scientific">Gracilibacillus dipsosauri</name>
    <dbReference type="NCBI Taxonomy" id="178340"/>
    <lineage>
        <taxon>Bacteria</taxon>
        <taxon>Bacillati</taxon>
        <taxon>Bacillota</taxon>
        <taxon>Bacilli</taxon>
        <taxon>Bacillales</taxon>
        <taxon>Bacillaceae</taxon>
        <taxon>Gracilibacillus</taxon>
    </lineage>
</organism>
<comment type="caution">
    <text evidence="3">The sequence shown here is derived from an EMBL/GenBank/DDBJ whole genome shotgun (WGS) entry which is preliminary data.</text>
</comment>
<evidence type="ECO:0000256" key="1">
    <source>
        <dbReference type="SAM" id="Phobius"/>
    </source>
</evidence>
<feature type="transmembrane region" description="Helical" evidence="1">
    <location>
        <begin position="12"/>
        <end position="31"/>
    </location>
</feature>
<reference evidence="3 4" key="1">
    <citation type="submission" date="2018-05" db="EMBL/GenBank/DDBJ databases">
        <title>Genomic analysis of Gracilibacillus dipsosauri DD1 reveals novel features of a salt-tolerant amylase.</title>
        <authorList>
            <person name="Deutch C.E."/>
            <person name="Yang S."/>
        </authorList>
    </citation>
    <scope>NUCLEOTIDE SEQUENCE [LARGE SCALE GENOMIC DNA]</scope>
    <source>
        <strain evidence="3 4">DD1</strain>
    </source>
</reference>
<sequence>MVFYSKLDRSFALLIGIAMMIITSVTLLPLFLDPHITRLDVAILLSILLLLIGIIIWPFIGIRYVLTNDYLYVKGGPFRSKIPYGDITKITSTNDMLTGYRIMSSKDGVEIYYKKGMLGSVKISPCKKETFLHELHKRCPHLSLF</sequence>
<dbReference type="RefSeq" id="WP_054788478.1">
    <property type="nucleotide sequence ID" value="NZ_JAJUIE010000003.1"/>
</dbReference>
<keyword evidence="1" id="KW-0812">Transmembrane</keyword>
<dbReference type="GO" id="GO:0030153">
    <property type="term" value="P:bacteriocin immunity"/>
    <property type="evidence" value="ECO:0007669"/>
    <property type="project" value="InterPro"/>
</dbReference>
<feature type="transmembrane region" description="Helical" evidence="1">
    <location>
        <begin position="43"/>
        <end position="66"/>
    </location>
</feature>
<dbReference type="EMBL" id="QGTD01000011">
    <property type="protein sequence ID" value="PWU67901.1"/>
    <property type="molecule type" value="Genomic_DNA"/>
</dbReference>
<dbReference type="Pfam" id="PF06713">
    <property type="entry name" value="bPH_4"/>
    <property type="match status" value="1"/>
</dbReference>
<evidence type="ECO:0000259" key="2">
    <source>
        <dbReference type="Pfam" id="PF06713"/>
    </source>
</evidence>
<accession>A0A317KWP3</accession>
<dbReference type="InterPro" id="IPR009589">
    <property type="entry name" value="PH_YyaB-like"/>
</dbReference>
<dbReference type="Proteomes" id="UP000245624">
    <property type="component" value="Unassembled WGS sequence"/>
</dbReference>
<dbReference type="OrthoDB" id="2436858at2"/>
<keyword evidence="1" id="KW-1133">Transmembrane helix</keyword>
<protein>
    <recommendedName>
        <fullName evidence="2">Uncharacterized protein YyaB-like PH domain-containing protein</fullName>
    </recommendedName>
</protein>
<evidence type="ECO:0000313" key="3">
    <source>
        <dbReference type="EMBL" id="PWU67901.1"/>
    </source>
</evidence>
<name>A0A317KWP3_9BACI</name>
<feature type="domain" description="Uncharacterized protein YyaB-like PH" evidence="2">
    <location>
        <begin position="62"/>
        <end position="139"/>
    </location>
</feature>
<dbReference type="AlphaFoldDB" id="A0A317KWP3"/>